<dbReference type="InterPro" id="IPR041588">
    <property type="entry name" value="Integrase_H2C2"/>
</dbReference>
<dbReference type="AlphaFoldDB" id="A0AAV7Q3A8"/>
<dbReference type="PANTHER" id="PTHR37984">
    <property type="entry name" value="PROTEIN CBG26694"/>
    <property type="match status" value="1"/>
</dbReference>
<organism evidence="4 5">
    <name type="scientific">Pleurodeles waltl</name>
    <name type="common">Iberian ribbed newt</name>
    <dbReference type="NCBI Taxonomy" id="8319"/>
    <lineage>
        <taxon>Eukaryota</taxon>
        <taxon>Metazoa</taxon>
        <taxon>Chordata</taxon>
        <taxon>Craniata</taxon>
        <taxon>Vertebrata</taxon>
        <taxon>Euteleostomi</taxon>
        <taxon>Amphibia</taxon>
        <taxon>Batrachia</taxon>
        <taxon>Caudata</taxon>
        <taxon>Salamandroidea</taxon>
        <taxon>Salamandridae</taxon>
        <taxon>Pleurodelinae</taxon>
        <taxon>Pleurodeles</taxon>
    </lineage>
</organism>
<gene>
    <name evidence="4" type="ORF">NDU88_001191</name>
</gene>
<feature type="domain" description="Integrase catalytic" evidence="3">
    <location>
        <begin position="214"/>
        <end position="335"/>
    </location>
</feature>
<feature type="region of interest" description="Disordered" evidence="2">
    <location>
        <begin position="36"/>
        <end position="69"/>
    </location>
</feature>
<dbReference type="SUPFAM" id="SSF53098">
    <property type="entry name" value="Ribonuclease H-like"/>
    <property type="match status" value="1"/>
</dbReference>
<proteinExistence type="predicted"/>
<name>A0AAV7Q3A8_PLEWA</name>
<dbReference type="Gene3D" id="3.30.420.10">
    <property type="entry name" value="Ribonuclease H-like superfamily/Ribonuclease H"/>
    <property type="match status" value="1"/>
</dbReference>
<evidence type="ECO:0000313" key="5">
    <source>
        <dbReference type="Proteomes" id="UP001066276"/>
    </source>
</evidence>
<dbReference type="GO" id="GO:0003676">
    <property type="term" value="F:nucleic acid binding"/>
    <property type="evidence" value="ECO:0007669"/>
    <property type="project" value="InterPro"/>
</dbReference>
<evidence type="ECO:0000256" key="2">
    <source>
        <dbReference type="SAM" id="MobiDB-lite"/>
    </source>
</evidence>
<evidence type="ECO:0000259" key="3">
    <source>
        <dbReference type="PROSITE" id="PS50994"/>
    </source>
</evidence>
<dbReference type="EMBL" id="JANPWB010000010">
    <property type="protein sequence ID" value="KAJ1134744.1"/>
    <property type="molecule type" value="Genomic_DNA"/>
</dbReference>
<dbReference type="Gene3D" id="1.10.340.70">
    <property type="match status" value="1"/>
</dbReference>
<dbReference type="PROSITE" id="PS50994">
    <property type="entry name" value="INTEGRASE"/>
    <property type="match status" value="1"/>
</dbReference>
<dbReference type="InterPro" id="IPR050951">
    <property type="entry name" value="Retrovirus_Pol_polyprotein"/>
</dbReference>
<dbReference type="Pfam" id="PF17921">
    <property type="entry name" value="Integrase_H2C2"/>
    <property type="match status" value="1"/>
</dbReference>
<reference evidence="4" key="1">
    <citation type="journal article" date="2022" name="bioRxiv">
        <title>Sequencing and chromosome-scale assembly of the giantPleurodeles waltlgenome.</title>
        <authorList>
            <person name="Brown T."/>
            <person name="Elewa A."/>
            <person name="Iarovenko S."/>
            <person name="Subramanian E."/>
            <person name="Araus A.J."/>
            <person name="Petzold A."/>
            <person name="Susuki M."/>
            <person name="Suzuki K.-i.T."/>
            <person name="Hayashi T."/>
            <person name="Toyoda A."/>
            <person name="Oliveira C."/>
            <person name="Osipova E."/>
            <person name="Leigh N.D."/>
            <person name="Simon A."/>
            <person name="Yun M.H."/>
        </authorList>
    </citation>
    <scope>NUCLEOTIDE SEQUENCE</scope>
    <source>
        <strain evidence="4">20211129_DDA</strain>
        <tissue evidence="4">Liver</tissue>
    </source>
</reference>
<dbReference type="Pfam" id="PF00665">
    <property type="entry name" value="rve"/>
    <property type="match status" value="1"/>
</dbReference>
<comment type="caution">
    <text evidence="4">The sequence shown here is derived from an EMBL/GenBank/DDBJ whole genome shotgun (WGS) entry which is preliminary data.</text>
</comment>
<sequence length="335" mass="36843">MLGIPGHIFALTRAQAKEQKGQGDLDPGTMDQVLPKARVSKGKTLPTIRSSTVDSTSEEEEFPPCAEPTPEELEADTAELLGGGGPAREELNVAQQTCPTLEGLRQQAVKQQNGDVSDSQRVYWEDNLLYTEARDPKPGAAKRLVIPLQYREFLLTLAHDIPLAGHLGQMKTWDRLVPFFHWPRMSEDTKEFCKSCVTCQASGKTGGTPKALPVVGVPFERVEVDIVGPLDPPTASGNRFILVVVDHATRYPEAIPLRTTTAPAVEKALLGIVSRVGFPKEVVSDRGSNFMSAYLKAMWKECGVTYKFTTPYHPQTNGLVERFNKTLKGMIMELP</sequence>
<evidence type="ECO:0000256" key="1">
    <source>
        <dbReference type="ARBA" id="ARBA00039658"/>
    </source>
</evidence>
<dbReference type="InterPro" id="IPR001584">
    <property type="entry name" value="Integrase_cat-core"/>
</dbReference>
<keyword evidence="5" id="KW-1185">Reference proteome</keyword>
<accession>A0AAV7Q3A8</accession>
<dbReference type="FunFam" id="1.10.340.70:FF:000001">
    <property type="entry name" value="Retrovirus-related Pol polyprotein from transposon gypsy-like Protein"/>
    <property type="match status" value="1"/>
</dbReference>
<dbReference type="GO" id="GO:0015074">
    <property type="term" value="P:DNA integration"/>
    <property type="evidence" value="ECO:0007669"/>
    <property type="project" value="InterPro"/>
</dbReference>
<evidence type="ECO:0000313" key="4">
    <source>
        <dbReference type="EMBL" id="KAJ1134744.1"/>
    </source>
</evidence>
<protein>
    <recommendedName>
        <fullName evidence="1">Gypsy retrotransposon integrase-like protein 1</fullName>
    </recommendedName>
</protein>
<dbReference type="Proteomes" id="UP001066276">
    <property type="component" value="Chromosome 6"/>
</dbReference>
<dbReference type="InterPro" id="IPR036397">
    <property type="entry name" value="RNaseH_sf"/>
</dbReference>
<dbReference type="InterPro" id="IPR012337">
    <property type="entry name" value="RNaseH-like_sf"/>
</dbReference>
<dbReference type="PANTHER" id="PTHR37984:SF15">
    <property type="entry name" value="INTEGRASE CATALYTIC DOMAIN-CONTAINING PROTEIN"/>
    <property type="match status" value="1"/>
</dbReference>